<evidence type="ECO:0000313" key="6">
    <source>
        <dbReference type="Proteomes" id="UP000005090"/>
    </source>
</evidence>
<dbReference type="EC" id="3.1.4.58" evidence="2"/>
<keyword evidence="6" id="KW-1185">Reference proteome</keyword>
<dbReference type="Gene3D" id="3.90.1140.10">
    <property type="entry name" value="Cyclic phosphodiesterase"/>
    <property type="match status" value="1"/>
</dbReference>
<feature type="region of interest" description="Disordered" evidence="3">
    <location>
        <begin position="169"/>
        <end position="199"/>
    </location>
</feature>
<reference evidence="5 6" key="1">
    <citation type="journal article" date="2013" name="Genome Announc.">
        <title>Genome Sequence of the Obligate Gammaproteobacterial Methanotroph Methylomicrobium album Strain BG8.</title>
        <authorList>
            <person name="Kits K.D."/>
            <person name="Kalyuzhnaya M.G."/>
            <person name="Klotz M.G."/>
            <person name="Jetten M.S."/>
            <person name="Op den Camp H.J."/>
            <person name="Vuilleumier S."/>
            <person name="Bringel F."/>
            <person name="Dispirito A.A."/>
            <person name="Murrell J.C."/>
            <person name="Bruce D."/>
            <person name="Cheng J.F."/>
            <person name="Copeland A."/>
            <person name="Goodwin L."/>
            <person name="Hauser L."/>
            <person name="Lajus A."/>
            <person name="Land M.L."/>
            <person name="Lapidus A."/>
            <person name="Lucas S."/>
            <person name="Medigue C."/>
            <person name="Pitluck S."/>
            <person name="Woyke T."/>
            <person name="Zeytun A."/>
            <person name="Stein L.Y."/>
        </authorList>
    </citation>
    <scope>NUCLEOTIDE SEQUENCE [LARGE SCALE GENOMIC DNA]</scope>
    <source>
        <strain evidence="5 6">BG8</strain>
    </source>
</reference>
<dbReference type="GO" id="GO:0008664">
    <property type="term" value="F:RNA 2',3'-cyclic 3'-phosphodiesterase activity"/>
    <property type="evidence" value="ECO:0007669"/>
    <property type="project" value="UniProtKB-EC"/>
</dbReference>
<dbReference type="PANTHER" id="PTHR35561:SF1">
    <property type="entry name" value="RNA 2',3'-CYCLIC PHOSPHODIESTERASE"/>
    <property type="match status" value="1"/>
</dbReference>
<dbReference type="eggNOG" id="COG1514">
    <property type="taxonomic scope" value="Bacteria"/>
</dbReference>
<dbReference type="GO" id="GO:0016874">
    <property type="term" value="F:ligase activity"/>
    <property type="evidence" value="ECO:0007669"/>
    <property type="project" value="UniProtKB-KW"/>
</dbReference>
<organism evidence="5 6">
    <name type="scientific">Methylomicrobium album BG8</name>
    <dbReference type="NCBI Taxonomy" id="686340"/>
    <lineage>
        <taxon>Bacteria</taxon>
        <taxon>Pseudomonadati</taxon>
        <taxon>Pseudomonadota</taxon>
        <taxon>Gammaproteobacteria</taxon>
        <taxon>Methylococcales</taxon>
        <taxon>Methylococcaceae</taxon>
        <taxon>Methylomicrobium</taxon>
    </lineage>
</organism>
<evidence type="ECO:0000256" key="1">
    <source>
        <dbReference type="ARBA" id="ARBA00022801"/>
    </source>
</evidence>
<evidence type="ECO:0000256" key="2">
    <source>
        <dbReference type="HAMAP-Rule" id="MF_01940"/>
    </source>
</evidence>
<dbReference type="STRING" id="686340.Metal_1557"/>
<dbReference type="InterPro" id="IPR014051">
    <property type="entry name" value="Phosphoesterase_HXTX"/>
</dbReference>
<dbReference type="PANTHER" id="PTHR35561">
    <property type="entry name" value="RNA 2',3'-CYCLIC PHOSPHODIESTERASE"/>
    <property type="match status" value="1"/>
</dbReference>
<name>H8GLH5_METAL</name>
<comment type="catalytic activity">
    <reaction evidence="2">
        <text>a 3'-end 2',3'-cyclophospho-ribonucleotide-RNA + H2O = a 3'-end 2'-phospho-ribonucleotide-RNA + H(+)</text>
        <dbReference type="Rhea" id="RHEA:11828"/>
        <dbReference type="Rhea" id="RHEA-COMP:10464"/>
        <dbReference type="Rhea" id="RHEA-COMP:17353"/>
        <dbReference type="ChEBI" id="CHEBI:15377"/>
        <dbReference type="ChEBI" id="CHEBI:15378"/>
        <dbReference type="ChEBI" id="CHEBI:83064"/>
        <dbReference type="ChEBI" id="CHEBI:173113"/>
        <dbReference type="EC" id="3.1.4.58"/>
    </reaction>
</comment>
<dbReference type="RefSeq" id="WP_005371123.1">
    <property type="nucleotide sequence ID" value="NZ_CM001475.1"/>
</dbReference>
<proteinExistence type="inferred from homology"/>
<dbReference type="GO" id="GO:0004113">
    <property type="term" value="F:2',3'-cyclic-nucleotide 3'-phosphodiesterase activity"/>
    <property type="evidence" value="ECO:0007669"/>
    <property type="project" value="InterPro"/>
</dbReference>
<dbReference type="NCBIfam" id="TIGR02258">
    <property type="entry name" value="2_5_ligase"/>
    <property type="match status" value="1"/>
</dbReference>
<comment type="function">
    <text evidence="2">Hydrolyzes RNA 2',3'-cyclic phosphodiester to an RNA 2'-phosphomonoester.</text>
</comment>
<comment type="similarity">
    <text evidence="2">Belongs to the 2H phosphoesterase superfamily. ThpR family.</text>
</comment>
<gene>
    <name evidence="5" type="ORF">Metal_1557</name>
</gene>
<sequence length="199" mass="21727">MKRLFFALWPVPEIRARCAAVSAALKTAGRPVQADNLHVTLVFIGSVDETVEAKLIEAAGTVDFAKISIRFDALDYWRRPQIICLTGKPEDTAATSLVDALNRIAAALEIRTDDRPYQAHVTLLRKAKALPPLAFEPIVWQSGAFCLVESRSTPEGVVYRVLKTWQTPTKAGAETEPRPGLTNPDGGIIIGDNASTHRP</sequence>
<dbReference type="InterPro" id="IPR004175">
    <property type="entry name" value="RNA_CPDase"/>
</dbReference>
<dbReference type="AlphaFoldDB" id="H8GLH5"/>
<feature type="active site" description="Proton donor" evidence="2">
    <location>
        <position position="38"/>
    </location>
</feature>
<accession>H8GLH5</accession>
<feature type="short sequence motif" description="HXTX 2" evidence="2">
    <location>
        <begin position="120"/>
        <end position="123"/>
    </location>
</feature>
<dbReference type="HAMAP" id="MF_01940">
    <property type="entry name" value="RNA_CPDase"/>
    <property type="match status" value="1"/>
</dbReference>
<evidence type="ECO:0000313" key="5">
    <source>
        <dbReference type="EMBL" id="EIC29340.1"/>
    </source>
</evidence>
<keyword evidence="5" id="KW-0436">Ligase</keyword>
<dbReference type="Pfam" id="PF02834">
    <property type="entry name" value="LigT_PEase"/>
    <property type="match status" value="1"/>
</dbReference>
<feature type="domain" description="Phosphoesterase HXTX" evidence="4">
    <location>
        <begin position="11"/>
        <end position="82"/>
    </location>
</feature>
<evidence type="ECO:0000259" key="4">
    <source>
        <dbReference type="Pfam" id="PF02834"/>
    </source>
</evidence>
<dbReference type="HOGENOM" id="CLU_081251_2_1_6"/>
<dbReference type="SUPFAM" id="SSF55144">
    <property type="entry name" value="LigT-like"/>
    <property type="match status" value="1"/>
</dbReference>
<feature type="active site" description="Proton acceptor" evidence="2">
    <location>
        <position position="120"/>
    </location>
</feature>
<protein>
    <recommendedName>
        <fullName evidence="2">RNA 2',3'-cyclic phosphodiesterase</fullName>
        <shortName evidence="2">RNA 2',3'-CPDase</shortName>
        <ecNumber evidence="2">3.1.4.58</ecNumber>
    </recommendedName>
</protein>
<keyword evidence="1 2" id="KW-0378">Hydrolase</keyword>
<dbReference type="Proteomes" id="UP000005090">
    <property type="component" value="Chromosome"/>
</dbReference>
<dbReference type="EMBL" id="CM001475">
    <property type="protein sequence ID" value="EIC29340.1"/>
    <property type="molecule type" value="Genomic_DNA"/>
</dbReference>
<feature type="short sequence motif" description="HXTX 1" evidence="2">
    <location>
        <begin position="38"/>
        <end position="41"/>
    </location>
</feature>
<dbReference type="InterPro" id="IPR009097">
    <property type="entry name" value="Cyclic_Pdiesterase"/>
</dbReference>
<evidence type="ECO:0000256" key="3">
    <source>
        <dbReference type="SAM" id="MobiDB-lite"/>
    </source>
</evidence>